<accession>A0A6J8CFH4</accession>
<dbReference type="Pfam" id="PF04843">
    <property type="entry name" value="Herpes_teg_N"/>
    <property type="match status" value="1"/>
</dbReference>
<dbReference type="EMBL" id="CACVKT020005445">
    <property type="protein sequence ID" value="CAC5395213.1"/>
    <property type="molecule type" value="Genomic_DNA"/>
</dbReference>
<evidence type="ECO:0000313" key="3">
    <source>
        <dbReference type="Proteomes" id="UP000507470"/>
    </source>
</evidence>
<evidence type="ECO:0000313" key="2">
    <source>
        <dbReference type="EMBL" id="CAC5395213.1"/>
    </source>
</evidence>
<dbReference type="Gene3D" id="3.90.70.120">
    <property type="match status" value="1"/>
</dbReference>
<sequence length="486" mass="54465">MPRKESPPLNCPKQDQSVNSLNCPIKLDQSVNSINCPIKQDQSVNSLNCPIKQDQSVNSIKCPIKQDQSVNSINCPIEQDQSVNSIKCPKELDQSINSINYPNGTELSKFSDLTKSKESIKLKQSVRSNKSIYEMKSTKSFISNESIKISQSLKSTMRSNLFSESVKSNLESEAMDLNMDSESVRLSLDSKATRINLDFEAKKSNQDYEATNSNLDSEDIDLNLDSESVEISLDFQATKSNTDSESLKSNENSNEKCELVKTNLHGSVKADSDYTSSDTKMKQMNIQKNKRFKELVGKSMIVETDNTQLDCNGNSIIEIEQENDWFEMYSHKNKGTISENSIEVSRSVDRNFVVQGSFHQGDERFGINSGKQCVANCLSALANSKFKNLKAWDQMYLDKVLIDGNKIYSRIHGDNVHLLVSDLPGMIEMSGKLLKISRKESITAVIDTLGTIDFNEFGNSLPLDQALQESLIDYDACFICAYDTTF</sequence>
<reference evidence="2 3" key="1">
    <citation type="submission" date="2020-06" db="EMBL/GenBank/DDBJ databases">
        <authorList>
            <person name="Li R."/>
            <person name="Bekaert M."/>
        </authorList>
    </citation>
    <scope>NUCLEOTIDE SEQUENCE [LARGE SCALE GENOMIC DNA]</scope>
    <source>
        <strain evidence="3">wild</strain>
    </source>
</reference>
<name>A0A6J8CFH4_MYTCO</name>
<organism evidence="2 3">
    <name type="scientific">Mytilus coruscus</name>
    <name type="common">Sea mussel</name>
    <dbReference type="NCBI Taxonomy" id="42192"/>
    <lineage>
        <taxon>Eukaryota</taxon>
        <taxon>Metazoa</taxon>
        <taxon>Spiralia</taxon>
        <taxon>Lophotrochozoa</taxon>
        <taxon>Mollusca</taxon>
        <taxon>Bivalvia</taxon>
        <taxon>Autobranchia</taxon>
        <taxon>Pteriomorphia</taxon>
        <taxon>Mytilida</taxon>
        <taxon>Mytiloidea</taxon>
        <taxon>Mytilidae</taxon>
        <taxon>Mytilinae</taxon>
        <taxon>Mytilus</taxon>
    </lineage>
</organism>
<dbReference type="OrthoDB" id="6095088at2759"/>
<gene>
    <name evidence="2" type="ORF">MCOR_29900</name>
</gene>
<feature type="domain" description="Peptidase C76" evidence="1">
    <location>
        <begin position="357"/>
        <end position="446"/>
    </location>
</feature>
<protein>
    <recommendedName>
        <fullName evidence="1">Peptidase C76 domain-containing protein</fullName>
    </recommendedName>
</protein>
<dbReference type="InterPro" id="IPR038765">
    <property type="entry name" value="Papain-like_cys_pep_sf"/>
</dbReference>
<proteinExistence type="predicted"/>
<evidence type="ECO:0000259" key="1">
    <source>
        <dbReference type="Pfam" id="PF04843"/>
    </source>
</evidence>
<dbReference type="Proteomes" id="UP000507470">
    <property type="component" value="Unassembled WGS sequence"/>
</dbReference>
<dbReference type="AlphaFoldDB" id="A0A6J8CFH4"/>
<keyword evidence="3" id="KW-1185">Reference proteome</keyword>
<dbReference type="SUPFAM" id="SSF54001">
    <property type="entry name" value="Cysteine proteinases"/>
    <property type="match status" value="1"/>
</dbReference>
<dbReference type="InterPro" id="IPR006928">
    <property type="entry name" value="Herpes_teg_USP"/>
</dbReference>